<dbReference type="Proteomes" id="UP000830375">
    <property type="component" value="Unassembled WGS sequence"/>
</dbReference>
<organism evidence="4 5">
    <name type="scientific">Labeo rohita</name>
    <name type="common">Indian major carp</name>
    <name type="synonym">Cyprinus rohita</name>
    <dbReference type="NCBI Taxonomy" id="84645"/>
    <lineage>
        <taxon>Eukaryota</taxon>
        <taxon>Metazoa</taxon>
        <taxon>Chordata</taxon>
        <taxon>Craniata</taxon>
        <taxon>Vertebrata</taxon>
        <taxon>Euteleostomi</taxon>
        <taxon>Actinopterygii</taxon>
        <taxon>Neopterygii</taxon>
        <taxon>Teleostei</taxon>
        <taxon>Ostariophysi</taxon>
        <taxon>Cypriniformes</taxon>
        <taxon>Cyprinidae</taxon>
        <taxon>Labeoninae</taxon>
        <taxon>Labeonini</taxon>
        <taxon>Labeo</taxon>
    </lineage>
</organism>
<reference evidence="4 5" key="1">
    <citation type="submission" date="2022-01" db="EMBL/GenBank/DDBJ databases">
        <title>A high-quality chromosome-level genome assembly of rohu carp, Labeo rohita.</title>
        <authorList>
            <person name="Arick M.A. II"/>
            <person name="Hsu C.-Y."/>
            <person name="Magbanua Z."/>
            <person name="Pechanova O."/>
            <person name="Grover C."/>
            <person name="Miller E."/>
            <person name="Thrash A."/>
            <person name="Ezzel L."/>
            <person name="Alam S."/>
            <person name="Benzie J."/>
            <person name="Hamilton M."/>
            <person name="Karsi A."/>
            <person name="Lawrence M.L."/>
            <person name="Peterson D.G."/>
        </authorList>
    </citation>
    <scope>NUCLEOTIDE SEQUENCE [LARGE SCALE GENOMIC DNA]</scope>
    <source>
        <strain evidence="5">BAU-BD-2019</strain>
        <tissue evidence="4">Blood</tissue>
    </source>
</reference>
<sequence length="155" mass="17014">MASFQTAYTSADPCYNYTVLDNPWRSTNYGSGSNCDQYVTWSGWYRLFINNVSAQIPDTCVAYGHCGTDYSLWIHGGHPTVQDGVVTRDVCGDGGSYCCFFGSYPIKVKACPDNYYVYELVRTTWCDSAYCAVVTNISSTVTTVAPETTTAGNVV</sequence>
<evidence type="ECO:0000313" key="4">
    <source>
        <dbReference type="EMBL" id="KAI2646025.1"/>
    </source>
</evidence>
<comment type="caution">
    <text evidence="4">The sequence shown here is derived from an EMBL/GenBank/DDBJ whole genome shotgun (WGS) entry which is preliminary data.</text>
</comment>
<dbReference type="PANTHER" id="PTHR36191">
    <property type="entry name" value="ENDO/EXONUCLEASE/PHOSPHATASE DOMAIN-CONTAINING PROTEIN-RELATED"/>
    <property type="match status" value="1"/>
</dbReference>
<proteinExistence type="predicted"/>
<keyword evidence="2" id="KW-1015">Disulfide bond</keyword>
<dbReference type="Pfam" id="PF23283">
    <property type="entry name" value="D8C_UMOD"/>
    <property type="match status" value="1"/>
</dbReference>
<accession>A0ABQ8L5P1</accession>
<dbReference type="InterPro" id="IPR057774">
    <property type="entry name" value="D8C_UMOD/GP2/OIT3-like"/>
</dbReference>
<gene>
    <name evidence="4" type="ORF">H4Q32_024547</name>
</gene>
<dbReference type="EMBL" id="JACTAM010002116">
    <property type="protein sequence ID" value="KAI2646025.1"/>
    <property type="molecule type" value="Genomic_DNA"/>
</dbReference>
<evidence type="ECO:0000313" key="5">
    <source>
        <dbReference type="Proteomes" id="UP000830375"/>
    </source>
</evidence>
<protein>
    <submittedName>
        <fullName evidence="4">Uromodulin</fullName>
    </submittedName>
</protein>
<evidence type="ECO:0000256" key="1">
    <source>
        <dbReference type="ARBA" id="ARBA00022729"/>
    </source>
</evidence>
<evidence type="ECO:0000259" key="3">
    <source>
        <dbReference type="Pfam" id="PF23283"/>
    </source>
</evidence>
<dbReference type="PANTHER" id="PTHR36191:SF4">
    <property type="entry name" value="VWFD DOMAIN-CONTAINING PROTEIN"/>
    <property type="match status" value="1"/>
</dbReference>
<evidence type="ECO:0000256" key="2">
    <source>
        <dbReference type="ARBA" id="ARBA00023157"/>
    </source>
</evidence>
<feature type="domain" description="UMOD/GP2/OIT3-like D8C" evidence="3">
    <location>
        <begin position="45"/>
        <end position="132"/>
    </location>
</feature>
<name>A0ABQ8L5P1_LABRO</name>
<keyword evidence="5" id="KW-1185">Reference proteome</keyword>
<keyword evidence="1" id="KW-0732">Signal</keyword>